<organism evidence="8 9">
    <name type="scientific">Hellea balneolensis</name>
    <dbReference type="NCBI Taxonomy" id="287478"/>
    <lineage>
        <taxon>Bacteria</taxon>
        <taxon>Pseudomonadati</taxon>
        <taxon>Pseudomonadota</taxon>
        <taxon>Alphaproteobacteria</taxon>
        <taxon>Maricaulales</taxon>
        <taxon>Robiginitomaculaceae</taxon>
        <taxon>Hellea</taxon>
    </lineage>
</organism>
<dbReference type="InterPro" id="IPR023584">
    <property type="entry name" value="Ribosome_recyc_fac_dom"/>
</dbReference>
<evidence type="ECO:0000256" key="1">
    <source>
        <dbReference type="ARBA" id="ARBA00004496"/>
    </source>
</evidence>
<evidence type="ECO:0000256" key="3">
    <source>
        <dbReference type="ARBA" id="ARBA00022490"/>
    </source>
</evidence>
<dbReference type="CDD" id="cd00520">
    <property type="entry name" value="RRF"/>
    <property type="match status" value="1"/>
</dbReference>
<dbReference type="NCBIfam" id="TIGR00496">
    <property type="entry name" value="frr"/>
    <property type="match status" value="1"/>
</dbReference>
<comment type="caution">
    <text evidence="8">The sequence shown here is derived from an EMBL/GenBank/DDBJ whole genome shotgun (WGS) entry which is preliminary data.</text>
</comment>
<dbReference type="FunFam" id="3.30.1360.40:FF:000001">
    <property type="entry name" value="Ribosome-recycling factor"/>
    <property type="match status" value="1"/>
</dbReference>
<dbReference type="InterPro" id="IPR036191">
    <property type="entry name" value="RRF_sf"/>
</dbReference>
<dbReference type="PANTHER" id="PTHR20982:SF3">
    <property type="entry name" value="MITOCHONDRIAL RIBOSOME RECYCLING FACTOR PSEUDO 1"/>
    <property type="match status" value="1"/>
</dbReference>
<dbReference type="PANTHER" id="PTHR20982">
    <property type="entry name" value="RIBOSOME RECYCLING FACTOR"/>
    <property type="match status" value="1"/>
</dbReference>
<dbReference type="SUPFAM" id="SSF55194">
    <property type="entry name" value="Ribosome recycling factor, RRF"/>
    <property type="match status" value="1"/>
</dbReference>
<dbReference type="GO" id="GO:0005829">
    <property type="term" value="C:cytosol"/>
    <property type="evidence" value="ECO:0007669"/>
    <property type="project" value="GOC"/>
</dbReference>
<evidence type="ECO:0000259" key="7">
    <source>
        <dbReference type="Pfam" id="PF01765"/>
    </source>
</evidence>
<dbReference type="InterPro" id="IPR002661">
    <property type="entry name" value="Ribosome_recyc_fac"/>
</dbReference>
<comment type="function">
    <text evidence="5 6">Responsible for the release of ribosomes from messenger RNA at the termination of protein biosynthesis. May increase the efficiency of translation by recycling ribosomes from one round of translation to another.</text>
</comment>
<keyword evidence="3 6" id="KW-0963">Cytoplasm</keyword>
<dbReference type="Proteomes" id="UP000886042">
    <property type="component" value="Unassembled WGS sequence"/>
</dbReference>
<keyword evidence="4 6" id="KW-0648">Protein biosynthesis</keyword>
<dbReference type="GO" id="GO:0043023">
    <property type="term" value="F:ribosomal large subunit binding"/>
    <property type="evidence" value="ECO:0007669"/>
    <property type="project" value="TreeGrafter"/>
</dbReference>
<evidence type="ECO:0000313" key="9">
    <source>
        <dbReference type="Proteomes" id="UP000886042"/>
    </source>
</evidence>
<protein>
    <recommendedName>
        <fullName evidence="6">Ribosome-recycling factor</fullName>
        <shortName evidence="6">RRF</shortName>
    </recommendedName>
    <alternativeName>
        <fullName evidence="6">Ribosome-releasing factor</fullName>
    </alternativeName>
</protein>
<evidence type="ECO:0000313" key="8">
    <source>
        <dbReference type="EMBL" id="HFB54324.1"/>
    </source>
</evidence>
<evidence type="ECO:0000256" key="2">
    <source>
        <dbReference type="ARBA" id="ARBA00005912"/>
    </source>
</evidence>
<dbReference type="GO" id="GO:0002184">
    <property type="term" value="P:cytoplasmic translational termination"/>
    <property type="evidence" value="ECO:0007669"/>
    <property type="project" value="TreeGrafter"/>
</dbReference>
<dbReference type="Gene3D" id="1.10.132.20">
    <property type="entry name" value="Ribosome-recycling factor"/>
    <property type="match status" value="1"/>
</dbReference>
<comment type="subcellular location">
    <subcellularLocation>
        <location evidence="1 6">Cytoplasm</location>
    </subcellularLocation>
</comment>
<dbReference type="FunFam" id="1.10.132.20:FF:000001">
    <property type="entry name" value="Ribosome-recycling factor"/>
    <property type="match status" value="1"/>
</dbReference>
<feature type="domain" description="Ribosome recycling factor" evidence="7">
    <location>
        <begin position="22"/>
        <end position="185"/>
    </location>
</feature>
<sequence>MAENDFDMADIKRRMDGAITALKGEFSSLRTGRAHTAILDNITVEAYGAQTPLNQVGAINVPEPRMLTVNVWDKSLVAAVERALRESNLGINPVVDGQTIRIPMPPLTEERRIELSKVAGSYAEAAKVAVRNVRRDGMETLKRMEKDKQISEDELKVRSSEVQDATDAHIAAIDEALSVKTEEIMQV</sequence>
<dbReference type="EMBL" id="DRMN01000019">
    <property type="protein sequence ID" value="HFB54324.1"/>
    <property type="molecule type" value="Genomic_DNA"/>
</dbReference>
<accession>A0A7C3C3E1</accession>
<name>A0A7C3C3E1_9PROT</name>
<dbReference type="Gene3D" id="3.30.1360.40">
    <property type="match status" value="1"/>
</dbReference>
<comment type="similarity">
    <text evidence="2 6">Belongs to the RRF family.</text>
</comment>
<evidence type="ECO:0000256" key="6">
    <source>
        <dbReference type="HAMAP-Rule" id="MF_00040"/>
    </source>
</evidence>
<reference evidence="8" key="1">
    <citation type="journal article" date="2020" name="mSystems">
        <title>Genome- and Community-Level Interaction Insights into Carbon Utilization and Element Cycling Functions of Hydrothermarchaeota in Hydrothermal Sediment.</title>
        <authorList>
            <person name="Zhou Z."/>
            <person name="Liu Y."/>
            <person name="Xu W."/>
            <person name="Pan J."/>
            <person name="Luo Z.H."/>
            <person name="Li M."/>
        </authorList>
    </citation>
    <scope>NUCLEOTIDE SEQUENCE [LARGE SCALE GENOMIC DNA]</scope>
    <source>
        <strain evidence="8">HyVt-489</strain>
    </source>
</reference>
<dbReference type="AlphaFoldDB" id="A0A7C3C3E1"/>
<dbReference type="Pfam" id="PF01765">
    <property type="entry name" value="RRF"/>
    <property type="match status" value="1"/>
</dbReference>
<proteinExistence type="inferred from homology"/>
<gene>
    <name evidence="6" type="primary">frr</name>
    <name evidence="8" type="ORF">ENJ46_00250</name>
</gene>
<evidence type="ECO:0000256" key="5">
    <source>
        <dbReference type="ARBA" id="ARBA00025050"/>
    </source>
</evidence>
<dbReference type="HAMAP" id="MF_00040">
    <property type="entry name" value="RRF"/>
    <property type="match status" value="1"/>
</dbReference>
<evidence type="ECO:0000256" key="4">
    <source>
        <dbReference type="ARBA" id="ARBA00022917"/>
    </source>
</evidence>